<reference evidence="2" key="1">
    <citation type="submission" date="2020-11" db="EMBL/GenBank/DDBJ databases">
        <authorList>
            <person name="Tran Van P."/>
        </authorList>
    </citation>
    <scope>NUCLEOTIDE SEQUENCE</scope>
</reference>
<gene>
    <name evidence="2" type="ORF">TCMB3V08_LOCUS5842</name>
</gene>
<feature type="compositionally biased region" description="Basic and acidic residues" evidence="1">
    <location>
        <begin position="122"/>
        <end position="139"/>
    </location>
</feature>
<sequence length="228" mass="25953">MNSLNIILQLNPDIIYPGHGPVVELDEAISMAVSSEAAAQHQRVMRPTSAKPVGYQDQEAGPMEVHRLSRNHQSQQRGAAVWARQYGVKRPKWMPAVVTDVLGRNMYRVSFKEGLGQTRHIDQLRKRYERTPQPEDASERPSSQVKSARYSVKDLVTHQRAGPLQQPILTPLARGDHEQQPVENPQPQEQQPTAPIDNTDQQPATPESWPLLRPRRQLRTPVYLRDYV</sequence>
<proteinExistence type="predicted"/>
<feature type="compositionally biased region" description="Low complexity" evidence="1">
    <location>
        <begin position="181"/>
        <end position="192"/>
    </location>
</feature>
<evidence type="ECO:0000256" key="1">
    <source>
        <dbReference type="SAM" id="MobiDB-lite"/>
    </source>
</evidence>
<name>A0A7R9P7P8_TIMCA</name>
<feature type="region of interest" description="Disordered" evidence="1">
    <location>
        <begin position="172"/>
        <end position="228"/>
    </location>
</feature>
<dbReference type="AlphaFoldDB" id="A0A7R9P7P8"/>
<evidence type="ECO:0000313" key="2">
    <source>
        <dbReference type="EMBL" id="CAD7573202.1"/>
    </source>
</evidence>
<protein>
    <submittedName>
        <fullName evidence="2">(California timema) hypothetical protein</fullName>
    </submittedName>
</protein>
<feature type="region of interest" description="Disordered" evidence="1">
    <location>
        <begin position="122"/>
        <end position="148"/>
    </location>
</feature>
<accession>A0A7R9P7P8</accession>
<dbReference type="EMBL" id="OE181471">
    <property type="protein sequence ID" value="CAD7573202.1"/>
    <property type="molecule type" value="Genomic_DNA"/>
</dbReference>
<feature type="compositionally biased region" description="Polar residues" evidence="1">
    <location>
        <begin position="196"/>
        <end position="205"/>
    </location>
</feature>
<organism evidence="2">
    <name type="scientific">Timema californicum</name>
    <name type="common">California timema</name>
    <name type="synonym">Walking stick</name>
    <dbReference type="NCBI Taxonomy" id="61474"/>
    <lineage>
        <taxon>Eukaryota</taxon>
        <taxon>Metazoa</taxon>
        <taxon>Ecdysozoa</taxon>
        <taxon>Arthropoda</taxon>
        <taxon>Hexapoda</taxon>
        <taxon>Insecta</taxon>
        <taxon>Pterygota</taxon>
        <taxon>Neoptera</taxon>
        <taxon>Polyneoptera</taxon>
        <taxon>Phasmatodea</taxon>
        <taxon>Timematodea</taxon>
        <taxon>Timematoidea</taxon>
        <taxon>Timematidae</taxon>
        <taxon>Timema</taxon>
    </lineage>
</organism>